<sequence>MSRFFFYILSFLLLLVIFVNSVIYIKFSSIDRSFSKDLTSKGIFVRHLRNKSASLESLENGTEKLPTYVLRQVSNLENVISNYFMRIKNGTDYVLALPFDFVQSEDSYAYSLLTFYPLEWEFAKLNIQGFSFYPKYVLYCNGFFLISYKLKGVFPRQIEKGNLNEYGIIAVPVSQNKVELKPFDSNKGCLEDGFVFNLDGDFSGICTGDKFLSTQEIYDLLNSTCKLIYGEGDYGDL</sequence>
<dbReference type="EMBL" id="FXTM01000010">
    <property type="protein sequence ID" value="SMO55114.1"/>
    <property type="molecule type" value="Genomic_DNA"/>
</dbReference>
<evidence type="ECO:0000313" key="2">
    <source>
        <dbReference type="EMBL" id="SMO55114.1"/>
    </source>
</evidence>
<evidence type="ECO:0000256" key="1">
    <source>
        <dbReference type="SAM" id="Phobius"/>
    </source>
</evidence>
<dbReference type="AlphaFoldDB" id="A0A521C6S3"/>
<proteinExistence type="predicted"/>
<protein>
    <submittedName>
        <fullName evidence="2">Uncharacterized protein</fullName>
    </submittedName>
</protein>
<dbReference type="RefSeq" id="WP_142935225.1">
    <property type="nucleotide sequence ID" value="NZ_FXTM01000010.1"/>
</dbReference>
<name>A0A521C6S3_9BACT</name>
<reference evidence="2 3" key="1">
    <citation type="submission" date="2017-05" db="EMBL/GenBank/DDBJ databases">
        <authorList>
            <person name="Varghese N."/>
            <person name="Submissions S."/>
        </authorList>
    </citation>
    <scope>NUCLEOTIDE SEQUENCE [LARGE SCALE GENOMIC DNA]</scope>
    <source>
        <strain evidence="2 3">DSM 16304</strain>
    </source>
</reference>
<dbReference type="OrthoDB" id="12737at2"/>
<keyword evidence="3" id="KW-1185">Reference proteome</keyword>
<keyword evidence="1" id="KW-0812">Transmembrane</keyword>
<feature type="transmembrane region" description="Helical" evidence="1">
    <location>
        <begin position="6"/>
        <end position="27"/>
    </location>
</feature>
<keyword evidence="1" id="KW-0472">Membrane</keyword>
<accession>A0A521C6S3</accession>
<gene>
    <name evidence="2" type="ORF">SAMN06269117_11019</name>
</gene>
<organism evidence="2 3">
    <name type="scientific">Balnearium lithotrophicum</name>
    <dbReference type="NCBI Taxonomy" id="223788"/>
    <lineage>
        <taxon>Bacteria</taxon>
        <taxon>Pseudomonadati</taxon>
        <taxon>Aquificota</taxon>
        <taxon>Aquificia</taxon>
        <taxon>Desulfurobacteriales</taxon>
        <taxon>Desulfurobacteriaceae</taxon>
        <taxon>Balnearium</taxon>
    </lineage>
</organism>
<keyword evidence="1" id="KW-1133">Transmembrane helix</keyword>
<dbReference type="Proteomes" id="UP000317315">
    <property type="component" value="Unassembled WGS sequence"/>
</dbReference>
<evidence type="ECO:0000313" key="3">
    <source>
        <dbReference type="Proteomes" id="UP000317315"/>
    </source>
</evidence>